<evidence type="ECO:0000256" key="14">
    <source>
        <dbReference type="PROSITE-ProRule" id="PRU00110"/>
    </source>
</evidence>
<keyword evidence="7" id="KW-0812">Transmembrane</keyword>
<evidence type="ECO:0000313" key="23">
    <source>
        <dbReference type="Proteomes" id="UP000517759"/>
    </source>
</evidence>
<dbReference type="PRINTS" id="PR00344">
    <property type="entry name" value="BCTRLSENSOR"/>
</dbReference>
<dbReference type="PROSITE" id="PS50110">
    <property type="entry name" value="RESPONSE_REGULATORY"/>
    <property type="match status" value="1"/>
</dbReference>
<keyword evidence="8" id="KW-0547">Nucleotide-binding</keyword>
<dbReference type="Pfam" id="PF00512">
    <property type="entry name" value="HisKA"/>
    <property type="match status" value="1"/>
</dbReference>
<dbReference type="SMART" id="SM00388">
    <property type="entry name" value="HisKA"/>
    <property type="match status" value="1"/>
</dbReference>
<evidence type="ECO:0000256" key="15">
    <source>
        <dbReference type="PROSITE-ProRule" id="PRU00169"/>
    </source>
</evidence>
<dbReference type="PROSITE" id="PS50894">
    <property type="entry name" value="HPT"/>
    <property type="match status" value="1"/>
</dbReference>
<dbReference type="Pfam" id="PF01590">
    <property type="entry name" value="GAF"/>
    <property type="match status" value="1"/>
</dbReference>
<dbReference type="SUPFAM" id="SSF55785">
    <property type="entry name" value="PYP-like sensor domain (PAS domain)"/>
    <property type="match status" value="2"/>
</dbReference>
<keyword evidence="10" id="KW-0067">ATP-binding</keyword>
<reference evidence="24" key="2">
    <citation type="journal article" date="2019" name="Int. J. Syst. Evol. Microbiol.">
        <title>The Global Catalogue of Microorganisms (GCM) 10K type strain sequencing project: providing services to taxonomists for standard genome sequencing and annotation.</title>
        <authorList>
            <consortium name="The Broad Institute Genomics Platform"/>
            <consortium name="The Broad Institute Genome Sequencing Center for Infectious Disease"/>
            <person name="Wu L."/>
            <person name="Ma J."/>
        </authorList>
    </citation>
    <scope>NUCLEOTIDE SEQUENCE [LARGE SCALE GENOMIC DNA]</scope>
    <source>
        <strain evidence="24">NBRC 107710</strain>
    </source>
</reference>
<dbReference type="InterPro" id="IPR013767">
    <property type="entry name" value="PAS_fold"/>
</dbReference>
<dbReference type="GO" id="GO:0005524">
    <property type="term" value="F:ATP binding"/>
    <property type="evidence" value="ECO:0007669"/>
    <property type="project" value="UniProtKB-KW"/>
</dbReference>
<sequence>MIPLPPNEVERLAALRGLHILDTASEPHFDAVCRTAAALFRVPIALVSLIDADRLWVKARCGVDVDSAPRKDAFCSRTILSDDVHVVEDAHRDDCFAGNSFVTGEPRVRFYAGAPLILQKDLRVGSLCLVDTVPRCFSPEQRRQLQDLAEMVVAHLHLHAATADKARQAAAQQAAILGQLAEGVIVTDTSGRITLVNEAAAAIHGVARLDVTPDDYSATYHLFTEDGRPYVSRELALARAVRGETVLGSRWRIRRPDGSDVLAVGSARPLRGPDGAQIGAVLTVRDETARDAAEAGLRESEARLRALTDNMPSGGVFQLASGLAPNGTGRRFLHLSRSYERMTGVSVETAIANPHIAYGLIVPEHRALITEAEERSIRDRTPFDVEVQIQRADTGELRWCRIISAPRDLLDGSVIWDGLLIDVTDQKRTDDALRELNATLAQRVAARTQEADAARDQAEAASRAKSEFLAAMSHEIRTPLNGILGYTDLLLDHATLDKALRPHAERIRSAGSALLTVVDDILDFSTVEAGRIALSPEPLAIDRLAEEAAAIVRLSAELKGLRLGVEADPALPSHVLGDRDRLRQVLLNLLNNAVKFTAEGSVTLAIEGAPSGTGEARLRFSVRDTGIGIPAEKQHLLFERFSQIDGTIRREFGGTGLGLAISKRLVELMGGTIGLTSEAGRGSTFWFEVSLPLAEPAPCPAIERLSAPRRGGRRLLLVEDVPLNQDLAEAVLTRAGHAVDIVASGAEAVAAVQAEKYDLVLMDIQMPGMDGITATRLIRALDHPAAAVPIVAMTANVLPQQVASYRQAGMQDHVGKPFKKQALFATIELWALGGSEDAADVVEPVANRGAFEAIVDTLGRSRADDLLATLAEELDARLGEEGTIPDRDGLADGAHAMVTAAAMLGFDDLSDLCRKVETSCRAGANYAPLVVPLHKQRRLALRRIGSLLAT</sequence>
<comment type="caution">
    <text evidence="22">The sequence shown here is derived from an EMBL/GenBank/DDBJ whole genome shotgun (WGS) entry which is preliminary data.</text>
</comment>
<feature type="domain" description="Response regulatory" evidence="17">
    <location>
        <begin position="714"/>
        <end position="831"/>
    </location>
</feature>
<dbReference type="Gene3D" id="1.10.287.130">
    <property type="match status" value="1"/>
</dbReference>
<accession>A0A7W6F4V2</accession>
<evidence type="ECO:0000256" key="10">
    <source>
        <dbReference type="ARBA" id="ARBA00022840"/>
    </source>
</evidence>
<dbReference type="InterPro" id="IPR000700">
    <property type="entry name" value="PAS-assoc_C"/>
</dbReference>
<dbReference type="InterPro" id="IPR029016">
    <property type="entry name" value="GAF-like_dom_sf"/>
</dbReference>
<dbReference type="EC" id="2.7.13.3" evidence="3"/>
<dbReference type="SUPFAM" id="SSF52172">
    <property type="entry name" value="CheY-like"/>
    <property type="match status" value="1"/>
</dbReference>
<reference evidence="22 23" key="3">
    <citation type="submission" date="2020-08" db="EMBL/GenBank/DDBJ databases">
        <title>Genomic Encyclopedia of Type Strains, Phase IV (KMG-IV): sequencing the most valuable type-strain genomes for metagenomic binning, comparative biology and taxonomic classification.</title>
        <authorList>
            <person name="Goeker M."/>
        </authorList>
    </citation>
    <scope>NUCLEOTIDE SEQUENCE [LARGE SCALE GENOMIC DNA]</scope>
    <source>
        <strain evidence="22 23">DSM 24105</strain>
    </source>
</reference>
<evidence type="ECO:0000313" key="21">
    <source>
        <dbReference type="EMBL" id="GLS43437.1"/>
    </source>
</evidence>
<dbReference type="InterPro" id="IPR003661">
    <property type="entry name" value="HisK_dim/P_dom"/>
</dbReference>
<dbReference type="SUPFAM" id="SSF47226">
    <property type="entry name" value="Histidine-containing phosphotransfer domain, HPT domain"/>
    <property type="match status" value="1"/>
</dbReference>
<evidence type="ECO:0000256" key="3">
    <source>
        <dbReference type="ARBA" id="ARBA00012438"/>
    </source>
</evidence>
<evidence type="ECO:0000256" key="7">
    <source>
        <dbReference type="ARBA" id="ARBA00022692"/>
    </source>
</evidence>
<dbReference type="GO" id="GO:0000155">
    <property type="term" value="F:phosphorelay sensor kinase activity"/>
    <property type="evidence" value="ECO:0007669"/>
    <property type="project" value="InterPro"/>
</dbReference>
<dbReference type="InterPro" id="IPR003594">
    <property type="entry name" value="HATPase_dom"/>
</dbReference>
<comment type="catalytic activity">
    <reaction evidence="1">
        <text>ATP + protein L-histidine = ADP + protein N-phospho-L-histidine.</text>
        <dbReference type="EC" id="2.7.13.3"/>
    </reaction>
</comment>
<keyword evidence="24" id="KW-1185">Reference proteome</keyword>
<dbReference type="InterPro" id="IPR005467">
    <property type="entry name" value="His_kinase_dom"/>
</dbReference>
<dbReference type="Gene3D" id="3.30.450.20">
    <property type="entry name" value="PAS domain"/>
    <property type="match status" value="2"/>
</dbReference>
<dbReference type="Gene3D" id="3.30.565.10">
    <property type="entry name" value="Histidine kinase-like ATPase, C-terminal domain"/>
    <property type="match status" value="1"/>
</dbReference>
<evidence type="ECO:0000256" key="13">
    <source>
        <dbReference type="ARBA" id="ARBA00023136"/>
    </source>
</evidence>
<dbReference type="SMART" id="SM00091">
    <property type="entry name" value="PAS"/>
    <property type="match status" value="2"/>
</dbReference>
<dbReference type="NCBIfam" id="TIGR00229">
    <property type="entry name" value="sensory_box"/>
    <property type="match status" value="2"/>
</dbReference>
<dbReference type="InterPro" id="IPR035965">
    <property type="entry name" value="PAS-like_dom_sf"/>
</dbReference>
<dbReference type="SUPFAM" id="SSF47384">
    <property type="entry name" value="Homodimeric domain of signal transducing histidine kinase"/>
    <property type="match status" value="1"/>
</dbReference>
<dbReference type="CDD" id="cd16922">
    <property type="entry name" value="HATPase_EvgS-ArcB-TorS-like"/>
    <property type="match status" value="1"/>
</dbReference>
<evidence type="ECO:0000256" key="2">
    <source>
        <dbReference type="ARBA" id="ARBA00004651"/>
    </source>
</evidence>
<dbReference type="PROSITE" id="PS50112">
    <property type="entry name" value="PAS"/>
    <property type="match status" value="1"/>
</dbReference>
<dbReference type="SUPFAM" id="SSF55874">
    <property type="entry name" value="ATPase domain of HSP90 chaperone/DNA topoisomerase II/histidine kinase"/>
    <property type="match status" value="1"/>
</dbReference>
<dbReference type="Pfam" id="PF08447">
    <property type="entry name" value="PAS_3"/>
    <property type="match status" value="1"/>
</dbReference>
<name>A0A7W6F4V2_9HYPH</name>
<dbReference type="Pfam" id="PF02518">
    <property type="entry name" value="HATPase_c"/>
    <property type="match status" value="1"/>
</dbReference>
<keyword evidence="4" id="KW-1003">Cell membrane</keyword>
<dbReference type="InterPro" id="IPR011006">
    <property type="entry name" value="CheY-like_superfamily"/>
</dbReference>
<dbReference type="Pfam" id="PF01627">
    <property type="entry name" value="Hpt"/>
    <property type="match status" value="1"/>
</dbReference>
<gene>
    <name evidence="21" type="ORF">GCM10007884_14220</name>
    <name evidence="22" type="ORF">GGR33_000039</name>
</gene>
<organism evidence="22 23">
    <name type="scientific">Methylobacterium brachythecii</name>
    <dbReference type="NCBI Taxonomy" id="1176177"/>
    <lineage>
        <taxon>Bacteria</taxon>
        <taxon>Pseudomonadati</taxon>
        <taxon>Pseudomonadota</taxon>
        <taxon>Alphaproteobacteria</taxon>
        <taxon>Hyphomicrobiales</taxon>
        <taxon>Methylobacteriaceae</taxon>
        <taxon>Methylobacterium</taxon>
    </lineage>
</organism>
<feature type="domain" description="PAC" evidence="19">
    <location>
        <begin position="383"/>
        <end position="435"/>
    </location>
</feature>
<dbReference type="InterPro" id="IPR000014">
    <property type="entry name" value="PAS"/>
</dbReference>
<dbReference type="InterPro" id="IPR001789">
    <property type="entry name" value="Sig_transdc_resp-reg_receiver"/>
</dbReference>
<evidence type="ECO:0000259" key="18">
    <source>
        <dbReference type="PROSITE" id="PS50112"/>
    </source>
</evidence>
<keyword evidence="5 15" id="KW-0597">Phosphoprotein</keyword>
<dbReference type="AlphaFoldDB" id="A0A7W6F4V2"/>
<dbReference type="Pfam" id="PF00989">
    <property type="entry name" value="PAS"/>
    <property type="match status" value="1"/>
</dbReference>
<evidence type="ECO:0000256" key="6">
    <source>
        <dbReference type="ARBA" id="ARBA00022679"/>
    </source>
</evidence>
<dbReference type="InterPro" id="IPR001610">
    <property type="entry name" value="PAC"/>
</dbReference>
<dbReference type="SMART" id="SM00086">
    <property type="entry name" value="PAC"/>
    <property type="match status" value="2"/>
</dbReference>
<evidence type="ECO:0000256" key="9">
    <source>
        <dbReference type="ARBA" id="ARBA00022777"/>
    </source>
</evidence>
<dbReference type="Pfam" id="PF00072">
    <property type="entry name" value="Response_reg"/>
    <property type="match status" value="1"/>
</dbReference>
<reference evidence="21" key="4">
    <citation type="submission" date="2023-01" db="EMBL/GenBank/DDBJ databases">
        <title>Draft genome sequence of Methylobacterium brachythecii strain NBRC 107710.</title>
        <authorList>
            <person name="Sun Q."/>
            <person name="Mori K."/>
        </authorList>
    </citation>
    <scope>NUCLEOTIDE SEQUENCE</scope>
    <source>
        <strain evidence="21">NBRC 107710</strain>
    </source>
</reference>
<keyword evidence="6" id="KW-0808">Transferase</keyword>
<dbReference type="GO" id="GO:0006355">
    <property type="term" value="P:regulation of DNA-templated transcription"/>
    <property type="evidence" value="ECO:0007669"/>
    <property type="project" value="InterPro"/>
</dbReference>
<dbReference type="InterPro" id="IPR036641">
    <property type="entry name" value="HPT_dom_sf"/>
</dbReference>
<dbReference type="Gene3D" id="3.40.50.2300">
    <property type="match status" value="1"/>
</dbReference>
<reference evidence="21" key="1">
    <citation type="journal article" date="2014" name="Int. J. Syst. Evol. Microbiol.">
        <title>Complete genome of a new Firmicutes species belonging to the dominant human colonic microbiota ('Ruminococcus bicirculans') reveals two chromosomes and a selective capacity to utilize plant glucans.</title>
        <authorList>
            <consortium name="NISC Comparative Sequencing Program"/>
            <person name="Wegmann U."/>
            <person name="Louis P."/>
            <person name="Goesmann A."/>
            <person name="Henrissat B."/>
            <person name="Duncan S.H."/>
            <person name="Flint H.J."/>
        </authorList>
    </citation>
    <scope>NUCLEOTIDE SEQUENCE</scope>
    <source>
        <strain evidence="21">NBRC 107710</strain>
    </source>
</reference>
<evidence type="ECO:0000256" key="8">
    <source>
        <dbReference type="ARBA" id="ARBA00022741"/>
    </source>
</evidence>
<evidence type="ECO:0000259" key="16">
    <source>
        <dbReference type="PROSITE" id="PS50109"/>
    </source>
</evidence>
<dbReference type="CDD" id="cd17546">
    <property type="entry name" value="REC_hyHK_CKI1_RcsC-like"/>
    <property type="match status" value="1"/>
</dbReference>
<keyword evidence="11" id="KW-1133">Transmembrane helix</keyword>
<dbReference type="FunFam" id="3.30.565.10:FF:000010">
    <property type="entry name" value="Sensor histidine kinase RcsC"/>
    <property type="match status" value="1"/>
</dbReference>
<feature type="domain" description="Histidine kinase" evidence="16">
    <location>
        <begin position="471"/>
        <end position="693"/>
    </location>
</feature>
<evidence type="ECO:0000256" key="11">
    <source>
        <dbReference type="ARBA" id="ARBA00022989"/>
    </source>
</evidence>
<dbReference type="Proteomes" id="UP001156881">
    <property type="component" value="Unassembled WGS sequence"/>
</dbReference>
<dbReference type="PANTHER" id="PTHR45339">
    <property type="entry name" value="HYBRID SIGNAL TRANSDUCTION HISTIDINE KINASE J"/>
    <property type="match status" value="1"/>
</dbReference>
<keyword evidence="13" id="KW-0472">Membrane</keyword>
<dbReference type="SMART" id="SM00387">
    <property type="entry name" value="HATPase_c"/>
    <property type="match status" value="1"/>
</dbReference>
<dbReference type="InterPro" id="IPR036890">
    <property type="entry name" value="HATPase_C_sf"/>
</dbReference>
<evidence type="ECO:0000256" key="1">
    <source>
        <dbReference type="ARBA" id="ARBA00000085"/>
    </source>
</evidence>
<evidence type="ECO:0000259" key="19">
    <source>
        <dbReference type="PROSITE" id="PS50113"/>
    </source>
</evidence>
<dbReference type="PANTHER" id="PTHR45339:SF1">
    <property type="entry name" value="HYBRID SIGNAL TRANSDUCTION HISTIDINE KINASE J"/>
    <property type="match status" value="1"/>
</dbReference>
<feature type="domain" description="PAS" evidence="18">
    <location>
        <begin position="169"/>
        <end position="244"/>
    </location>
</feature>
<dbReference type="GO" id="GO:0005886">
    <property type="term" value="C:plasma membrane"/>
    <property type="evidence" value="ECO:0007669"/>
    <property type="project" value="UniProtKB-SubCell"/>
</dbReference>
<comment type="subcellular location">
    <subcellularLocation>
        <location evidence="2">Cell membrane</location>
        <topology evidence="2">Multi-pass membrane protein</topology>
    </subcellularLocation>
</comment>
<feature type="domain" description="PAC" evidence="19">
    <location>
        <begin position="247"/>
        <end position="299"/>
    </location>
</feature>
<dbReference type="RefSeq" id="WP_183501323.1">
    <property type="nucleotide sequence ID" value="NZ_BSPG01000005.1"/>
</dbReference>
<dbReference type="PROSITE" id="PS50109">
    <property type="entry name" value="HIS_KIN"/>
    <property type="match status" value="1"/>
</dbReference>
<dbReference type="CDD" id="cd00130">
    <property type="entry name" value="PAS"/>
    <property type="match status" value="1"/>
</dbReference>
<dbReference type="InterPro" id="IPR004358">
    <property type="entry name" value="Sig_transdc_His_kin-like_C"/>
</dbReference>
<dbReference type="SMART" id="SM00448">
    <property type="entry name" value="REC"/>
    <property type="match status" value="1"/>
</dbReference>
<dbReference type="EMBL" id="BSPG01000005">
    <property type="protein sequence ID" value="GLS43437.1"/>
    <property type="molecule type" value="Genomic_DNA"/>
</dbReference>
<dbReference type="Gene3D" id="3.30.450.40">
    <property type="match status" value="1"/>
</dbReference>
<dbReference type="InterPro" id="IPR036097">
    <property type="entry name" value="HisK_dim/P_sf"/>
</dbReference>
<keyword evidence="9" id="KW-0418">Kinase</keyword>
<dbReference type="Proteomes" id="UP000517759">
    <property type="component" value="Unassembled WGS sequence"/>
</dbReference>
<dbReference type="InterPro" id="IPR013655">
    <property type="entry name" value="PAS_fold_3"/>
</dbReference>
<feature type="modified residue" description="Phosphohistidine" evidence="14">
    <location>
        <position position="895"/>
    </location>
</feature>
<evidence type="ECO:0000313" key="24">
    <source>
        <dbReference type="Proteomes" id="UP001156881"/>
    </source>
</evidence>
<protein>
    <recommendedName>
        <fullName evidence="3">histidine kinase</fullName>
        <ecNumber evidence="3">2.7.13.3</ecNumber>
    </recommendedName>
</protein>
<evidence type="ECO:0000256" key="4">
    <source>
        <dbReference type="ARBA" id="ARBA00022475"/>
    </source>
</evidence>
<evidence type="ECO:0000256" key="5">
    <source>
        <dbReference type="ARBA" id="ARBA00022553"/>
    </source>
</evidence>
<dbReference type="CDD" id="cd00082">
    <property type="entry name" value="HisKA"/>
    <property type="match status" value="1"/>
</dbReference>
<evidence type="ECO:0000259" key="17">
    <source>
        <dbReference type="PROSITE" id="PS50110"/>
    </source>
</evidence>
<keyword evidence="12" id="KW-0902">Two-component regulatory system</keyword>
<dbReference type="EMBL" id="JACIDN010000001">
    <property type="protein sequence ID" value="MBB3900559.1"/>
    <property type="molecule type" value="Genomic_DNA"/>
</dbReference>
<dbReference type="PROSITE" id="PS50113">
    <property type="entry name" value="PAC"/>
    <property type="match status" value="2"/>
</dbReference>
<dbReference type="SMART" id="SM00065">
    <property type="entry name" value="GAF"/>
    <property type="match status" value="1"/>
</dbReference>
<feature type="modified residue" description="4-aspartylphosphate" evidence="15">
    <location>
        <position position="763"/>
    </location>
</feature>
<evidence type="ECO:0000259" key="20">
    <source>
        <dbReference type="PROSITE" id="PS50894"/>
    </source>
</evidence>
<evidence type="ECO:0000256" key="12">
    <source>
        <dbReference type="ARBA" id="ARBA00023012"/>
    </source>
</evidence>
<dbReference type="InterPro" id="IPR003018">
    <property type="entry name" value="GAF"/>
</dbReference>
<feature type="domain" description="HPt" evidence="20">
    <location>
        <begin position="856"/>
        <end position="950"/>
    </location>
</feature>
<dbReference type="InterPro" id="IPR008207">
    <property type="entry name" value="Sig_transdc_His_kin_Hpt_dom"/>
</dbReference>
<proteinExistence type="predicted"/>
<evidence type="ECO:0000313" key="22">
    <source>
        <dbReference type="EMBL" id="MBB3900559.1"/>
    </source>
</evidence>
<dbReference type="SUPFAM" id="SSF55781">
    <property type="entry name" value="GAF domain-like"/>
    <property type="match status" value="1"/>
</dbReference>